<keyword evidence="12 13" id="KW-0464">Manganese</keyword>
<dbReference type="EMBL" id="JAJNBZ010000056">
    <property type="protein sequence ID" value="MCE5173523.1"/>
    <property type="molecule type" value="Genomic_DNA"/>
</dbReference>
<evidence type="ECO:0000256" key="8">
    <source>
        <dbReference type="ARBA" id="ARBA00022839"/>
    </source>
</evidence>
<evidence type="ECO:0000256" key="6">
    <source>
        <dbReference type="ARBA" id="ARBA00022723"/>
    </source>
</evidence>
<comment type="caution">
    <text evidence="15">The sequence shown here is derived from an EMBL/GenBank/DDBJ whole genome shotgun (WGS) entry which is preliminary data.</text>
</comment>
<keyword evidence="7 13" id="KW-0378">Hydrolase</keyword>
<dbReference type="EC" id="3.1.12.1" evidence="3 13"/>
<accession>A0ABS8YNY2</accession>
<evidence type="ECO:0000256" key="9">
    <source>
        <dbReference type="ARBA" id="ARBA00023004"/>
    </source>
</evidence>
<comment type="cofactor">
    <cofactor evidence="13">
        <name>Mg(2+)</name>
        <dbReference type="ChEBI" id="CHEBI:18420"/>
    </cofactor>
    <cofactor evidence="13">
        <name>Mn(2+)</name>
        <dbReference type="ChEBI" id="CHEBI:29035"/>
    </cofactor>
    <text evidence="13">Mg(2+) or Mn(2+) required for ssDNA cleavage activity.</text>
</comment>
<reference evidence="15 16" key="1">
    <citation type="submission" date="2021-11" db="EMBL/GenBank/DDBJ databases">
        <title>Draft genome sequence of Paenibacillus profundus YoMME, a new Gram-positive bacteria with exoelectrogenic properties.</title>
        <authorList>
            <person name="Hubenova Y."/>
            <person name="Hubenova E."/>
            <person name="Manasiev Y."/>
            <person name="Peykov S."/>
            <person name="Mitov M."/>
        </authorList>
    </citation>
    <scope>NUCLEOTIDE SEQUENCE [LARGE SCALE GENOMIC DNA]</scope>
    <source>
        <strain evidence="15 16">YoMME</strain>
    </source>
</reference>
<keyword evidence="10 13" id="KW-0411">Iron-sulfur</keyword>
<dbReference type="RefSeq" id="WP_233699448.1">
    <property type="nucleotide sequence ID" value="NZ_JAJNBZ010000056.1"/>
</dbReference>
<comment type="cofactor">
    <cofactor evidence="13">
        <name>iron-sulfur cluster</name>
        <dbReference type="ChEBI" id="CHEBI:30408"/>
    </cofactor>
</comment>
<evidence type="ECO:0000259" key="14">
    <source>
        <dbReference type="Pfam" id="PF01930"/>
    </source>
</evidence>
<evidence type="ECO:0000256" key="7">
    <source>
        <dbReference type="ARBA" id="ARBA00022801"/>
    </source>
</evidence>
<evidence type="ECO:0000256" key="10">
    <source>
        <dbReference type="ARBA" id="ARBA00023014"/>
    </source>
</evidence>
<comment type="similarity">
    <text evidence="2 13">Belongs to the CRISPR-associated exonuclease Cas4 family.</text>
</comment>
<name>A0ABS8YNY2_9BACL</name>
<dbReference type="PANTHER" id="PTHR36531:SF6">
    <property type="entry name" value="DNA REPLICATION ATP-DEPENDENT HELICASE_NUCLEASE DNA2"/>
    <property type="match status" value="1"/>
</dbReference>
<dbReference type="InterPro" id="IPR051827">
    <property type="entry name" value="Cas4_exonuclease"/>
</dbReference>
<dbReference type="Gene3D" id="3.90.320.10">
    <property type="match status" value="1"/>
</dbReference>
<evidence type="ECO:0000256" key="11">
    <source>
        <dbReference type="ARBA" id="ARBA00023118"/>
    </source>
</evidence>
<dbReference type="InterPro" id="IPR011604">
    <property type="entry name" value="PDDEXK-like_dom_sf"/>
</dbReference>
<keyword evidence="8 13" id="KW-0269">Exonuclease</keyword>
<comment type="function">
    <text evidence="13">CRISPR (clustered regularly interspaced short palindromic repeat) is an adaptive immune system that provides protection against mobile genetic elements (viruses, transposable elements and conjugative plasmids). CRISPR clusters contain sequences complementary to antecedent mobile elements and target invading nucleic acids. CRISPR clusters are transcribed and processed into CRISPR RNA (crRNA).</text>
</comment>
<comment type="cofactor">
    <cofactor evidence="1">
        <name>[4Fe-4S] cluster</name>
        <dbReference type="ChEBI" id="CHEBI:49883"/>
    </cofactor>
</comment>
<feature type="domain" description="DUF83" evidence="14">
    <location>
        <begin position="12"/>
        <end position="204"/>
    </location>
</feature>
<sequence>MEYTEEQLLSLSGIQHYAFCERQWALIHVEQQWLESVLTYEGRQIHQRVDDVYFQESRGDVLIRRAVPLVSYTLGTYGVADVVEYHRSESGSSKQGVTLSDRDGEWFPFPVEYKRGKPKPSDWDELQLCAQAMCLEEMLGVIVPEGAIFYKEWERRISVPFHESLRERVQSLFENMHQLFHEGSTPVAKYNSKCRNCSLADICVPKLKRSVKPYLNQLLADEGEGEEDE</sequence>
<keyword evidence="5 13" id="KW-0540">Nuclease</keyword>
<organism evidence="15 16">
    <name type="scientific">Paenibacillus profundus</name>
    <dbReference type="NCBI Taxonomy" id="1173085"/>
    <lineage>
        <taxon>Bacteria</taxon>
        <taxon>Bacillati</taxon>
        <taxon>Bacillota</taxon>
        <taxon>Bacilli</taxon>
        <taxon>Bacillales</taxon>
        <taxon>Paenibacillaceae</taxon>
        <taxon>Paenibacillus</taxon>
    </lineage>
</organism>
<evidence type="ECO:0000313" key="15">
    <source>
        <dbReference type="EMBL" id="MCE5173523.1"/>
    </source>
</evidence>
<keyword evidence="9 13" id="KW-0408">Iron</keyword>
<dbReference type="Pfam" id="PF01930">
    <property type="entry name" value="Cas_Cas4"/>
    <property type="match status" value="1"/>
</dbReference>
<gene>
    <name evidence="15" type="primary">cas4</name>
    <name evidence="15" type="ORF">LQV63_30300</name>
</gene>
<evidence type="ECO:0000256" key="12">
    <source>
        <dbReference type="ARBA" id="ARBA00023211"/>
    </source>
</evidence>
<evidence type="ECO:0000313" key="16">
    <source>
        <dbReference type="Proteomes" id="UP001199916"/>
    </source>
</evidence>
<keyword evidence="6 13" id="KW-0479">Metal-binding</keyword>
<evidence type="ECO:0000256" key="2">
    <source>
        <dbReference type="ARBA" id="ARBA00009189"/>
    </source>
</evidence>
<dbReference type="InterPro" id="IPR022765">
    <property type="entry name" value="Dna2/Cas4_DUF83"/>
</dbReference>
<evidence type="ECO:0000256" key="13">
    <source>
        <dbReference type="RuleBase" id="RU365022"/>
    </source>
</evidence>
<dbReference type="InterPro" id="IPR013343">
    <property type="entry name" value="CRISPR-assoc_prot_Cas4"/>
</dbReference>
<evidence type="ECO:0000256" key="1">
    <source>
        <dbReference type="ARBA" id="ARBA00001966"/>
    </source>
</evidence>
<keyword evidence="16" id="KW-1185">Reference proteome</keyword>
<dbReference type="Proteomes" id="UP001199916">
    <property type="component" value="Unassembled WGS sequence"/>
</dbReference>
<evidence type="ECO:0000256" key="3">
    <source>
        <dbReference type="ARBA" id="ARBA00012768"/>
    </source>
</evidence>
<protein>
    <recommendedName>
        <fullName evidence="4 13">CRISPR-associated exonuclease Cas4</fullName>
        <ecNumber evidence="3 13">3.1.12.1</ecNumber>
    </recommendedName>
</protein>
<keyword evidence="11 13" id="KW-0051">Antiviral defense</keyword>
<evidence type="ECO:0000256" key="5">
    <source>
        <dbReference type="ARBA" id="ARBA00022722"/>
    </source>
</evidence>
<dbReference type="NCBIfam" id="TIGR00372">
    <property type="entry name" value="cas4"/>
    <property type="match status" value="1"/>
</dbReference>
<evidence type="ECO:0000256" key="4">
    <source>
        <dbReference type="ARBA" id="ARBA00020049"/>
    </source>
</evidence>
<dbReference type="PANTHER" id="PTHR36531">
    <property type="entry name" value="CRISPR-ASSOCIATED EXONUCLEASE CAS4"/>
    <property type="match status" value="1"/>
</dbReference>
<proteinExistence type="inferred from homology"/>